<feature type="transmembrane region" description="Helical" evidence="9">
    <location>
        <begin position="1267"/>
        <end position="1287"/>
    </location>
</feature>
<accession>A0AAV8RFW9</accession>
<keyword evidence="5 7" id="KW-0175">Coiled coil</keyword>
<dbReference type="InterPro" id="IPR047578">
    <property type="entry name" value="OBE1-like_PHD"/>
</dbReference>
<evidence type="ECO:0000259" key="10">
    <source>
        <dbReference type="Pfam" id="PF07227"/>
    </source>
</evidence>
<dbReference type="Pfam" id="PF07227">
    <property type="entry name" value="PHD_Oberon"/>
    <property type="match status" value="1"/>
</dbReference>
<feature type="compositionally biased region" description="Basic and acidic residues" evidence="8">
    <location>
        <begin position="67"/>
        <end position="93"/>
    </location>
</feature>
<proteinExistence type="predicted"/>
<feature type="domain" description="Oberon coiled-coil region" evidence="11">
    <location>
        <begin position="1202"/>
        <end position="1270"/>
    </location>
</feature>
<dbReference type="PANTHER" id="PTHR21736:SF20">
    <property type="entry name" value="PROTEIN OBERON 4"/>
    <property type="match status" value="1"/>
</dbReference>
<dbReference type="GO" id="GO:0010468">
    <property type="term" value="P:regulation of gene expression"/>
    <property type="evidence" value="ECO:0007669"/>
    <property type="project" value="TreeGrafter"/>
</dbReference>
<dbReference type="PRINTS" id="PR01544">
    <property type="entry name" value="ARATH130DUF"/>
</dbReference>
<reference evidence="12 13" key="1">
    <citation type="submission" date="2022-12" db="EMBL/GenBank/DDBJ databases">
        <title>Chromosome-scale assembly of the Ensete ventricosum genome.</title>
        <authorList>
            <person name="Dussert Y."/>
            <person name="Stocks J."/>
            <person name="Wendawek A."/>
            <person name="Woldeyes F."/>
            <person name="Nichols R.A."/>
            <person name="Borrell J.S."/>
        </authorList>
    </citation>
    <scope>NUCLEOTIDE SEQUENCE [LARGE SCALE GENOMIC DNA]</scope>
    <source>
        <strain evidence="13">cv. Maze</strain>
        <tissue evidence="12">Seeds</tissue>
    </source>
</reference>
<feature type="region of interest" description="Disordered" evidence="8">
    <location>
        <begin position="678"/>
        <end position="701"/>
    </location>
</feature>
<dbReference type="GO" id="GO:0010492">
    <property type="term" value="P:maintenance of shoot apical meristem identity"/>
    <property type="evidence" value="ECO:0007669"/>
    <property type="project" value="TreeGrafter"/>
</dbReference>
<name>A0AAV8RFW9_ENSVE</name>
<evidence type="ECO:0000256" key="6">
    <source>
        <dbReference type="ARBA" id="ARBA00023242"/>
    </source>
</evidence>
<dbReference type="GO" id="GO:0008270">
    <property type="term" value="F:zinc ion binding"/>
    <property type="evidence" value="ECO:0007669"/>
    <property type="project" value="UniProtKB-KW"/>
</dbReference>
<comment type="subcellular location">
    <subcellularLocation>
        <location evidence="1">Nucleus</location>
    </subcellularLocation>
</comment>
<dbReference type="InterPro" id="IPR032535">
    <property type="entry name" value="Oberon_CC"/>
</dbReference>
<dbReference type="EMBL" id="JAQQAF010000003">
    <property type="protein sequence ID" value="KAJ8497816.1"/>
    <property type="molecule type" value="Genomic_DNA"/>
</dbReference>
<feature type="compositionally biased region" description="Polar residues" evidence="8">
    <location>
        <begin position="801"/>
        <end position="827"/>
    </location>
</feature>
<keyword evidence="9" id="KW-1133">Transmembrane helix</keyword>
<evidence type="ECO:0000313" key="13">
    <source>
        <dbReference type="Proteomes" id="UP001222027"/>
    </source>
</evidence>
<evidence type="ECO:0000256" key="5">
    <source>
        <dbReference type="ARBA" id="ARBA00023054"/>
    </source>
</evidence>
<feature type="region of interest" description="Disordered" evidence="8">
    <location>
        <begin position="485"/>
        <end position="525"/>
    </location>
</feature>
<feature type="compositionally biased region" description="Basic and acidic residues" evidence="8">
    <location>
        <begin position="187"/>
        <end position="199"/>
    </location>
</feature>
<feature type="compositionally biased region" description="Basic and acidic residues" evidence="8">
    <location>
        <begin position="499"/>
        <end position="525"/>
    </location>
</feature>
<dbReference type="Proteomes" id="UP001222027">
    <property type="component" value="Unassembled WGS sequence"/>
</dbReference>
<feature type="domain" description="Oberon-like PHD finger" evidence="10">
    <location>
        <begin position="972"/>
        <end position="1094"/>
    </location>
</feature>
<keyword evidence="3" id="KW-0863">Zinc-finger</keyword>
<dbReference type="Pfam" id="PF16312">
    <property type="entry name" value="Oberon_cc"/>
    <property type="match status" value="1"/>
</dbReference>
<protein>
    <recommendedName>
        <fullName evidence="14">Oberon PHD finger domain-containing protein</fullName>
    </recommendedName>
</protein>
<evidence type="ECO:0000256" key="2">
    <source>
        <dbReference type="ARBA" id="ARBA00022723"/>
    </source>
</evidence>
<feature type="coiled-coil region" evidence="7">
    <location>
        <begin position="1221"/>
        <end position="1248"/>
    </location>
</feature>
<dbReference type="PANTHER" id="PTHR21736">
    <property type="entry name" value="VERNALIZATION-INSENSITIVE PROTEIN 3"/>
    <property type="match status" value="1"/>
</dbReference>
<evidence type="ECO:0008006" key="14">
    <source>
        <dbReference type="Google" id="ProtNLM"/>
    </source>
</evidence>
<feature type="compositionally biased region" description="Basic and acidic residues" evidence="8">
    <location>
        <begin position="119"/>
        <end position="148"/>
    </location>
</feature>
<comment type="caution">
    <text evidence="12">The sequence shown here is derived from an EMBL/GenBank/DDBJ whole genome shotgun (WGS) entry which is preliminary data.</text>
</comment>
<keyword evidence="9" id="KW-0472">Membrane</keyword>
<evidence type="ECO:0000259" key="11">
    <source>
        <dbReference type="Pfam" id="PF16312"/>
    </source>
</evidence>
<evidence type="ECO:0000313" key="12">
    <source>
        <dbReference type="EMBL" id="KAJ8497816.1"/>
    </source>
</evidence>
<evidence type="ECO:0000256" key="8">
    <source>
        <dbReference type="SAM" id="MobiDB-lite"/>
    </source>
</evidence>
<feature type="compositionally biased region" description="Basic and acidic residues" evidence="8">
    <location>
        <begin position="159"/>
        <end position="172"/>
    </location>
</feature>
<dbReference type="CDD" id="cd15612">
    <property type="entry name" value="PHD_OBE1_like"/>
    <property type="match status" value="1"/>
</dbReference>
<dbReference type="InterPro" id="IPR032881">
    <property type="entry name" value="Oberon-like_PHD"/>
</dbReference>
<evidence type="ECO:0000256" key="7">
    <source>
        <dbReference type="SAM" id="Coils"/>
    </source>
</evidence>
<sequence length="1356" mass="151188">MKRPRSSSYGDDFDDDDGMGGRMSFKDWPRRNQDPDRSLSSSHRRLSYSKTEGPRKVASSSSSYGRSLDDDWEPPRHTRRRYDHELESLDWRKGHSRCRVGGERMMQASSPRVSYGGDLMHRSESFSGLRREVPKGFRSERERLRRDGNGSSSWWRSRSSKELSVEEVRKSPSIDSDSVGRRSHATSPDDHRGKVRSRDSSSGLRSIRVEGKTVKTVKPIREAGNSSEMEEGELEQDLVSEAEPVAEPSMGSKTATGVESDNCKDRNPEYSSLPEEVSTEILLSGKMLNIHGIGSLDVKEDGKLTEVIMDTGNTSDEVKNEQCDAMKELDESSKLTYPINMSDQVSNDQCDAVKELNESSREREQKTKGTNGKDEVVDKFCGKKCDAVNKLVESRRGGEGKTKDSIGDNEVEGKFCGKQEVCKEETFCSQFQGEKLEGNGEEQAIEAAAKEMTSAVFPLHLEKLVENKEEVQHYVTKVEIEQAVEEEAKEKTSVISPSQEEKLAESKEEAQSNEAKVETEEKHKMGNEHGMEAEVNFQERLETAVELEVEQKEQSGTDLETEPKGAVILLDQSKEVTCETNHELVTLALMSNHQNRENYKEKGKGLAISLLTKGDFVEDDCAMEGPSGRVLELAFRSDISQADKANASALVACAYADEKLKIEPLDLSLALPGGLLNHSSKHSKPKPEIPSSASSIQSFPSSFRTNSDGIETSMSLRSSQPFVHNPSHSLTQNLLDNCEHSVGSHPILQGVDQVSGDMIWQAQASNDSRRKGSSSFFQSVLMNGNSAHDSHHIMNGHHQSKSSGLVRQSSLSRQMSLTNSHGSHDMTSQLIKDKKLLTEERSSTIACRPKQQDGEQLVLNGSFVMEKILSKIVAEPLYLTGRMLQEMTDHSIAYLRETISEMLADTNKRRQLYEFQEELQRRSDMTMDSLINCPQVLLQILVAIKTGLPDFIQGTSNLSSSNLVEIFLNLKCRNLACQSSLPVDDCDCKVCIEKTGFCSACMCCVCSKFDNASNTCSWVGCDVCLHWCHTDCGLRYSHIRNGSSASGEGISEMQFHCVSCHHPSEMFGFVKEVFQTCAKDWKAETLAKELQYVRRIFSTSNDIRGKRLHELVHKMLLNLEKKVNHSEVVIHILTFLADGESNIGSFLCTPKEPSKNKPGHCNAIVCSSKDCLPSVFPEKASLLANAGLVLSMDCNQDGMKARDMELRHEKKPVSDELESVIMFKQAEAKMYQERADDARREAECLKHIVIAKNSKIDEDYDGQLKKLRLSAITAVIACIVMLIIVEVKTAMLHITMIGLELFVKGNIKQACHASGSVAGSRSFPQHMEPYSETWRNTDFTAPHHHWVGEQCAANKV</sequence>
<keyword evidence="4" id="KW-0862">Zinc</keyword>
<evidence type="ECO:0000256" key="1">
    <source>
        <dbReference type="ARBA" id="ARBA00004123"/>
    </source>
</evidence>
<organism evidence="12 13">
    <name type="scientific">Ensete ventricosum</name>
    <name type="common">Abyssinian banana</name>
    <name type="synonym">Musa ensete</name>
    <dbReference type="NCBI Taxonomy" id="4639"/>
    <lineage>
        <taxon>Eukaryota</taxon>
        <taxon>Viridiplantae</taxon>
        <taxon>Streptophyta</taxon>
        <taxon>Embryophyta</taxon>
        <taxon>Tracheophyta</taxon>
        <taxon>Spermatophyta</taxon>
        <taxon>Magnoliopsida</taxon>
        <taxon>Liliopsida</taxon>
        <taxon>Zingiberales</taxon>
        <taxon>Musaceae</taxon>
        <taxon>Ensete</taxon>
    </lineage>
</organism>
<feature type="region of interest" description="Disordered" evidence="8">
    <location>
        <begin position="789"/>
        <end position="827"/>
    </location>
</feature>
<dbReference type="GO" id="GO:0005634">
    <property type="term" value="C:nucleus"/>
    <property type="evidence" value="ECO:0007669"/>
    <property type="project" value="UniProtKB-SubCell"/>
</dbReference>
<feature type="compositionally biased region" description="Basic and acidic residues" evidence="8">
    <location>
        <begin position="24"/>
        <end position="37"/>
    </location>
</feature>
<dbReference type="GO" id="GO:0010078">
    <property type="term" value="P:maintenance of root meristem identity"/>
    <property type="evidence" value="ECO:0007669"/>
    <property type="project" value="TreeGrafter"/>
</dbReference>
<dbReference type="GO" id="GO:0010071">
    <property type="term" value="P:root meristem specification"/>
    <property type="evidence" value="ECO:0007669"/>
    <property type="project" value="TreeGrafter"/>
</dbReference>
<evidence type="ECO:0000256" key="4">
    <source>
        <dbReference type="ARBA" id="ARBA00022833"/>
    </source>
</evidence>
<feature type="compositionally biased region" description="Low complexity" evidence="8">
    <location>
        <begin position="1"/>
        <end position="10"/>
    </location>
</feature>
<feature type="region of interest" description="Disordered" evidence="8">
    <location>
        <begin position="1"/>
        <end position="211"/>
    </location>
</feature>
<feature type="region of interest" description="Disordered" evidence="8">
    <location>
        <begin position="244"/>
        <end position="272"/>
    </location>
</feature>
<feature type="compositionally biased region" description="Low complexity" evidence="8">
    <location>
        <begin position="689"/>
        <end position="701"/>
    </location>
</feature>
<keyword evidence="6" id="KW-0539">Nucleus</keyword>
<keyword evidence="13" id="KW-1185">Reference proteome</keyword>
<keyword evidence="2" id="KW-0479">Metal-binding</keyword>
<evidence type="ECO:0000256" key="3">
    <source>
        <dbReference type="ARBA" id="ARBA00022771"/>
    </source>
</evidence>
<gene>
    <name evidence="12" type="ORF">OPV22_008368</name>
</gene>
<evidence type="ECO:0000256" key="9">
    <source>
        <dbReference type="SAM" id="Phobius"/>
    </source>
</evidence>
<keyword evidence="9" id="KW-0812">Transmembrane</keyword>
<dbReference type="InterPro" id="IPR004082">
    <property type="entry name" value="OBERON"/>
</dbReference>